<name>A0A0E0ME18_ORYPU</name>
<reference evidence="2" key="2">
    <citation type="submission" date="2018-05" db="EMBL/GenBank/DDBJ databases">
        <title>OpunRS2 (Oryza punctata Reference Sequence Version 2).</title>
        <authorList>
            <person name="Zhang J."/>
            <person name="Kudrna D."/>
            <person name="Lee S."/>
            <person name="Talag J."/>
            <person name="Welchert J."/>
            <person name="Wing R.A."/>
        </authorList>
    </citation>
    <scope>NUCLEOTIDE SEQUENCE [LARGE SCALE GENOMIC DNA]</scope>
</reference>
<proteinExistence type="predicted"/>
<evidence type="ECO:0000313" key="3">
    <source>
        <dbReference type="Proteomes" id="UP000026962"/>
    </source>
</evidence>
<accession>A0A0E0ME18</accession>
<keyword evidence="3" id="KW-1185">Reference proteome</keyword>
<dbReference type="Gramene" id="OPUNC11G07270.1">
    <property type="protein sequence ID" value="OPUNC11G07270.1"/>
    <property type="gene ID" value="OPUNC11G07270"/>
</dbReference>
<sequence>MSSDVPGYFVGRPMNYAEPAKEQQQGGDEQRPAANAQIPGAAHASPAAELRAKTNNSGGGRDRKFEGKIEANLLGVYAQICVCIAKLKSFADQSLELNMLIFYYSLNG</sequence>
<evidence type="ECO:0000313" key="2">
    <source>
        <dbReference type="EnsemblPlants" id="OPUNC11G07270.1"/>
    </source>
</evidence>
<organism evidence="2">
    <name type="scientific">Oryza punctata</name>
    <name type="common">Red rice</name>
    <dbReference type="NCBI Taxonomy" id="4537"/>
    <lineage>
        <taxon>Eukaryota</taxon>
        <taxon>Viridiplantae</taxon>
        <taxon>Streptophyta</taxon>
        <taxon>Embryophyta</taxon>
        <taxon>Tracheophyta</taxon>
        <taxon>Spermatophyta</taxon>
        <taxon>Magnoliopsida</taxon>
        <taxon>Liliopsida</taxon>
        <taxon>Poales</taxon>
        <taxon>Poaceae</taxon>
        <taxon>BOP clade</taxon>
        <taxon>Oryzoideae</taxon>
        <taxon>Oryzeae</taxon>
        <taxon>Oryzinae</taxon>
        <taxon>Oryza</taxon>
    </lineage>
</organism>
<dbReference type="EnsemblPlants" id="OPUNC11G07270.2">
    <property type="protein sequence ID" value="OPUNC11G07270.2"/>
    <property type="gene ID" value="OPUNC11G07270"/>
</dbReference>
<dbReference type="AlphaFoldDB" id="A0A0E0ME18"/>
<dbReference type="Proteomes" id="UP000026962">
    <property type="component" value="Chromosome 11"/>
</dbReference>
<dbReference type="Gramene" id="OPUNC11G07270.2">
    <property type="protein sequence ID" value="OPUNC11G07270.2"/>
    <property type="gene ID" value="OPUNC11G07270"/>
</dbReference>
<dbReference type="EnsemblPlants" id="OPUNC11G07270.1">
    <property type="protein sequence ID" value="OPUNC11G07270.1"/>
    <property type="gene ID" value="OPUNC11G07270"/>
</dbReference>
<feature type="region of interest" description="Disordered" evidence="1">
    <location>
        <begin position="1"/>
        <end position="64"/>
    </location>
</feature>
<dbReference type="HOGENOM" id="CLU_2201257_0_0_1"/>
<reference evidence="2" key="1">
    <citation type="submission" date="2015-04" db="UniProtKB">
        <authorList>
            <consortium name="EnsemblPlants"/>
        </authorList>
    </citation>
    <scope>IDENTIFICATION</scope>
</reference>
<evidence type="ECO:0000256" key="1">
    <source>
        <dbReference type="SAM" id="MobiDB-lite"/>
    </source>
</evidence>
<protein>
    <submittedName>
        <fullName evidence="2">Uncharacterized protein</fullName>
    </submittedName>
</protein>